<evidence type="ECO:0000313" key="3">
    <source>
        <dbReference type="Proteomes" id="UP001138500"/>
    </source>
</evidence>
<dbReference type="AlphaFoldDB" id="A0A9W7SQV9"/>
<protein>
    <submittedName>
        <fullName evidence="2">Uncharacterized protein</fullName>
    </submittedName>
</protein>
<reference evidence="2 3" key="1">
    <citation type="journal article" date="2018" name="IMA Fungus">
        <title>IMA Genome-F 10: Nine draft genome sequences of Claviceps purpurea s.lat., including C. arundinis, C. humidiphila, and C. cf. spartinae, pseudomolecules for the pitch canker pathogen Fusarium circinatum, draft genome of Davidsoniella eucalypti, Grosmannia galeiformis, Quambalaria eucalypti, and Teratosphaeria destructans.</title>
        <authorList>
            <person name="Wingfield B.D."/>
            <person name="Liu M."/>
            <person name="Nguyen H.D."/>
            <person name="Lane F.A."/>
            <person name="Morgan S.W."/>
            <person name="De Vos L."/>
            <person name="Wilken P.M."/>
            <person name="Duong T.A."/>
            <person name="Aylward J."/>
            <person name="Coetzee M.P."/>
            <person name="Dadej K."/>
            <person name="De Beer Z.W."/>
            <person name="Findlay W."/>
            <person name="Havenga M."/>
            <person name="Kolarik M."/>
            <person name="Menzies J.G."/>
            <person name="Naidoo K."/>
            <person name="Pochopski O."/>
            <person name="Shoukouhi P."/>
            <person name="Santana Q.C."/>
            <person name="Seifert K.A."/>
            <person name="Soal N."/>
            <person name="Steenkamp E.T."/>
            <person name="Tatham C.T."/>
            <person name="van der Nest M.A."/>
            <person name="Wingfield M.J."/>
        </authorList>
    </citation>
    <scope>NUCLEOTIDE SEQUENCE [LARGE SCALE GENOMIC DNA]</scope>
    <source>
        <strain evidence="2">CMW44962</strain>
    </source>
</reference>
<organism evidence="2 3">
    <name type="scientific">Teratosphaeria destructans</name>
    <dbReference type="NCBI Taxonomy" id="418781"/>
    <lineage>
        <taxon>Eukaryota</taxon>
        <taxon>Fungi</taxon>
        <taxon>Dikarya</taxon>
        <taxon>Ascomycota</taxon>
        <taxon>Pezizomycotina</taxon>
        <taxon>Dothideomycetes</taxon>
        <taxon>Dothideomycetidae</taxon>
        <taxon>Mycosphaerellales</taxon>
        <taxon>Teratosphaeriaceae</taxon>
        <taxon>Teratosphaeria</taxon>
    </lineage>
</organism>
<sequence>MDPYLLTPKHSAPSPAHELQSPGRRQRQMTPDVSHQLDGQDGKRIEALCDGLDDEVELGAGERGDDLLQPAQW</sequence>
<dbReference type="Proteomes" id="UP001138500">
    <property type="component" value="Unassembled WGS sequence"/>
</dbReference>
<evidence type="ECO:0000256" key="1">
    <source>
        <dbReference type="SAM" id="MobiDB-lite"/>
    </source>
</evidence>
<keyword evidence="3" id="KW-1185">Reference proteome</keyword>
<name>A0A9W7SQV9_9PEZI</name>
<proteinExistence type="predicted"/>
<dbReference type="EMBL" id="RIBY02001943">
    <property type="protein sequence ID" value="KAH9826902.1"/>
    <property type="molecule type" value="Genomic_DNA"/>
</dbReference>
<comment type="caution">
    <text evidence="2">The sequence shown here is derived from an EMBL/GenBank/DDBJ whole genome shotgun (WGS) entry which is preliminary data.</text>
</comment>
<gene>
    <name evidence="2" type="ORF">Tdes44962_MAKER09921</name>
</gene>
<reference evidence="2 3" key="2">
    <citation type="journal article" date="2021" name="Curr. Genet.">
        <title>Genetic response to nitrogen starvation in the aggressive Eucalyptus foliar pathogen Teratosphaeria destructans.</title>
        <authorList>
            <person name="Havenga M."/>
            <person name="Wingfield B.D."/>
            <person name="Wingfield M.J."/>
            <person name="Dreyer L.L."/>
            <person name="Roets F."/>
            <person name="Aylward J."/>
        </authorList>
    </citation>
    <scope>NUCLEOTIDE SEQUENCE [LARGE SCALE GENOMIC DNA]</scope>
    <source>
        <strain evidence="2">CMW44962</strain>
    </source>
</reference>
<feature type="region of interest" description="Disordered" evidence="1">
    <location>
        <begin position="1"/>
        <end position="42"/>
    </location>
</feature>
<accession>A0A9W7SQV9</accession>
<evidence type="ECO:0000313" key="2">
    <source>
        <dbReference type="EMBL" id="KAH9826902.1"/>
    </source>
</evidence>